<dbReference type="Proteomes" id="UP000236723">
    <property type="component" value="Unassembled WGS sequence"/>
</dbReference>
<dbReference type="PANTHER" id="PTHR21666:SF289">
    <property type="entry name" value="L-ALA--D-GLU ENDOPEPTIDASE"/>
    <property type="match status" value="1"/>
</dbReference>
<dbReference type="SUPFAM" id="SSF51261">
    <property type="entry name" value="Duplicated hybrid motif"/>
    <property type="match status" value="1"/>
</dbReference>
<keyword evidence="5" id="KW-1185">Reference proteome</keyword>
<evidence type="ECO:0000256" key="2">
    <source>
        <dbReference type="SAM" id="SignalP"/>
    </source>
</evidence>
<evidence type="ECO:0000313" key="5">
    <source>
        <dbReference type="Proteomes" id="UP000236723"/>
    </source>
</evidence>
<organism evidence="4 5">
    <name type="scientific">Thermomonospora echinospora</name>
    <dbReference type="NCBI Taxonomy" id="1992"/>
    <lineage>
        <taxon>Bacteria</taxon>
        <taxon>Bacillati</taxon>
        <taxon>Actinomycetota</taxon>
        <taxon>Actinomycetes</taxon>
        <taxon>Streptosporangiales</taxon>
        <taxon>Thermomonosporaceae</taxon>
        <taxon>Thermomonospora</taxon>
    </lineage>
</organism>
<evidence type="ECO:0000313" key="4">
    <source>
        <dbReference type="EMBL" id="SEG86995.1"/>
    </source>
</evidence>
<dbReference type="Gene3D" id="2.70.70.10">
    <property type="entry name" value="Glucose Permease (Domain IIA)"/>
    <property type="match status" value="1"/>
</dbReference>
<dbReference type="AlphaFoldDB" id="A0A1H6DQX5"/>
<reference evidence="5" key="1">
    <citation type="submission" date="2016-10" db="EMBL/GenBank/DDBJ databases">
        <authorList>
            <person name="Varghese N."/>
            <person name="Submissions S."/>
        </authorList>
    </citation>
    <scope>NUCLEOTIDE SEQUENCE [LARGE SCALE GENOMIC DNA]</scope>
    <source>
        <strain evidence="5">DSM 43163</strain>
    </source>
</reference>
<feature type="domain" description="M23ase beta-sheet core" evidence="3">
    <location>
        <begin position="53"/>
        <end position="146"/>
    </location>
</feature>
<dbReference type="EMBL" id="FNVO01000020">
    <property type="protein sequence ID" value="SEG86995.1"/>
    <property type="molecule type" value="Genomic_DNA"/>
</dbReference>
<dbReference type="PANTHER" id="PTHR21666">
    <property type="entry name" value="PEPTIDASE-RELATED"/>
    <property type="match status" value="1"/>
</dbReference>
<dbReference type="CDD" id="cd12797">
    <property type="entry name" value="M23_peptidase"/>
    <property type="match status" value="1"/>
</dbReference>
<dbReference type="InterPro" id="IPR016047">
    <property type="entry name" value="M23ase_b-sheet_dom"/>
</dbReference>
<gene>
    <name evidence="4" type="ORF">SAMN04489712_12048</name>
</gene>
<evidence type="ECO:0000259" key="3">
    <source>
        <dbReference type="Pfam" id="PF01551"/>
    </source>
</evidence>
<evidence type="ECO:0000256" key="1">
    <source>
        <dbReference type="ARBA" id="ARBA00022729"/>
    </source>
</evidence>
<dbReference type="InterPro" id="IPR050570">
    <property type="entry name" value="Cell_wall_metabolism_enzyme"/>
</dbReference>
<feature type="chain" id="PRO_5009296138" evidence="2">
    <location>
        <begin position="18"/>
        <end position="180"/>
    </location>
</feature>
<dbReference type="RefSeq" id="WP_103943061.1">
    <property type="nucleotide sequence ID" value="NZ_FNVO01000020.1"/>
</dbReference>
<accession>A0A1H6DQX5</accession>
<name>A0A1H6DQX5_9ACTN</name>
<proteinExistence type="predicted"/>
<dbReference type="Pfam" id="PF01551">
    <property type="entry name" value="Peptidase_M23"/>
    <property type="match status" value="1"/>
</dbReference>
<dbReference type="OrthoDB" id="5245088at2"/>
<protein>
    <submittedName>
        <fullName evidence="4">Peptidase family M23</fullName>
    </submittedName>
</protein>
<feature type="signal peptide" evidence="2">
    <location>
        <begin position="1"/>
        <end position="17"/>
    </location>
</feature>
<sequence>MALIALVLTWAFSLASAVPSALPGPPGPWRWPLSPDPQVLRGFSPPLSPWGPGHRGVDLVATPGQAVYAAAAGQVSFAGYVAGHGVVVLTHGVLRTTYLPVIPSVRTGRHLPVSARLGTVQDLPGHCGPLHCLHWGLRHDLRYLDPLSLLRPGVRLLPYWSSQRRLQGVALHRAGSGRLR</sequence>
<dbReference type="InterPro" id="IPR011055">
    <property type="entry name" value="Dup_hybrid_motif"/>
</dbReference>
<dbReference type="GO" id="GO:0004222">
    <property type="term" value="F:metalloendopeptidase activity"/>
    <property type="evidence" value="ECO:0007669"/>
    <property type="project" value="TreeGrafter"/>
</dbReference>
<keyword evidence="1 2" id="KW-0732">Signal</keyword>